<organism evidence="2 3">
    <name type="scientific">Enterocloster hominis</name>
    <name type="common">ex Hitch et al. 2024</name>
    <dbReference type="NCBI Taxonomy" id="1917870"/>
    <lineage>
        <taxon>Bacteria</taxon>
        <taxon>Bacillati</taxon>
        <taxon>Bacillota</taxon>
        <taxon>Clostridia</taxon>
        <taxon>Lachnospirales</taxon>
        <taxon>Lachnospiraceae</taxon>
        <taxon>Enterocloster</taxon>
    </lineage>
</organism>
<keyword evidence="1" id="KW-1133">Transmembrane helix</keyword>
<feature type="transmembrane region" description="Helical" evidence="1">
    <location>
        <begin position="288"/>
        <end position="308"/>
    </location>
</feature>
<name>A0ABV1DF58_9FIRM</name>
<gene>
    <name evidence="2" type="ORF">WMQ36_28845</name>
</gene>
<feature type="transmembrane region" description="Helical" evidence="1">
    <location>
        <begin position="352"/>
        <end position="370"/>
    </location>
</feature>
<keyword evidence="3" id="KW-1185">Reference proteome</keyword>
<feature type="transmembrane region" description="Helical" evidence="1">
    <location>
        <begin position="87"/>
        <end position="104"/>
    </location>
</feature>
<comment type="caution">
    <text evidence="2">The sequence shown here is derived from an EMBL/GenBank/DDBJ whole genome shotgun (WGS) entry which is preliminary data.</text>
</comment>
<feature type="transmembrane region" description="Helical" evidence="1">
    <location>
        <begin position="168"/>
        <end position="193"/>
    </location>
</feature>
<sequence length="503" mass="58010">MDTSRYRKIIYWLLPLLGIGFCLWYVKNSTCDVVYSDYIRLVNSYLPDVYDPARFFVPDVLTRIPINYLCRIINVGLFGFSVTLERVLGVISLGLAGWVLGIYCKNRRIGIGWFALLMAVMFSLNKWEMLTNGSGWSHFFAFACFYYHELVLDRVWAGEEKNGDRIKLLVLPWLIILGTAGPYCAIYAVTILMSYLFCMVRGRMRENEWDMRYIAYMACTLIPLLLYILSNSFAVEEHAGATGRSLMEILSDHPAFPVRFLLKSFAGILVGGEELQELVKQGMITDRMIYVIGLFVVCGYLFALWLNLRFRFYEKTLLPMMLLVGGGLNHILIFISRYIFESESYALSSRYALQFQVGILGMVITFALAWNQGMKQDVQGNRGMKRDIHGKQRGNQYVNGNPDSTGRPHTVWVIWRRCLIALFCLAILSGNGYTTYHEIQKAPYREENFENMAAMALQVPDMDEEELKAMDKELSDLFEYRKGVDKIQDALRILKEHGWNVFR</sequence>
<evidence type="ECO:0000313" key="2">
    <source>
        <dbReference type="EMBL" id="MEQ2428977.1"/>
    </source>
</evidence>
<keyword evidence="1" id="KW-0812">Transmembrane</keyword>
<proteinExistence type="predicted"/>
<reference evidence="2 3" key="1">
    <citation type="submission" date="2024-03" db="EMBL/GenBank/DDBJ databases">
        <title>Human intestinal bacterial collection.</title>
        <authorList>
            <person name="Pauvert C."/>
            <person name="Hitch T.C.A."/>
            <person name="Clavel T."/>
        </authorList>
    </citation>
    <scope>NUCLEOTIDE SEQUENCE [LARGE SCALE GENOMIC DNA]</scope>
    <source>
        <strain evidence="2 3">CLA-SR-H021</strain>
    </source>
</reference>
<feature type="transmembrane region" description="Helical" evidence="1">
    <location>
        <begin position="111"/>
        <end position="127"/>
    </location>
</feature>
<protein>
    <recommendedName>
        <fullName evidence="4">Glycosyltransferase RgtA/B/C/D-like domain-containing protein</fullName>
    </recommendedName>
</protein>
<dbReference type="EMBL" id="JBBMFM010000247">
    <property type="protein sequence ID" value="MEQ2428977.1"/>
    <property type="molecule type" value="Genomic_DNA"/>
</dbReference>
<feature type="transmembrane region" description="Helical" evidence="1">
    <location>
        <begin position="213"/>
        <end position="235"/>
    </location>
</feature>
<dbReference type="Proteomes" id="UP001454086">
    <property type="component" value="Unassembled WGS sequence"/>
</dbReference>
<dbReference type="RefSeq" id="WP_349119334.1">
    <property type="nucleotide sequence ID" value="NZ_JBBMFM010000247.1"/>
</dbReference>
<accession>A0ABV1DF58</accession>
<feature type="transmembrane region" description="Helical" evidence="1">
    <location>
        <begin position="320"/>
        <end position="340"/>
    </location>
</feature>
<evidence type="ECO:0008006" key="4">
    <source>
        <dbReference type="Google" id="ProtNLM"/>
    </source>
</evidence>
<keyword evidence="1" id="KW-0472">Membrane</keyword>
<evidence type="ECO:0000256" key="1">
    <source>
        <dbReference type="SAM" id="Phobius"/>
    </source>
</evidence>
<feature type="transmembrane region" description="Helical" evidence="1">
    <location>
        <begin position="9"/>
        <end position="26"/>
    </location>
</feature>
<evidence type="ECO:0000313" key="3">
    <source>
        <dbReference type="Proteomes" id="UP001454086"/>
    </source>
</evidence>